<feature type="domain" description="CdaR GGDEF-like" evidence="4">
    <location>
        <begin position="177"/>
        <end position="288"/>
    </location>
</feature>
<evidence type="ECO:0000313" key="5">
    <source>
        <dbReference type="EMBL" id="MQY26010.1"/>
    </source>
</evidence>
<evidence type="ECO:0000256" key="1">
    <source>
        <dbReference type="ARBA" id="ARBA00006754"/>
    </source>
</evidence>
<dbReference type="InterPro" id="IPR042070">
    <property type="entry name" value="PucR_C-HTH_sf"/>
</dbReference>
<accession>A0A7K0DJM4</accession>
<organism evidence="5 6">
    <name type="scientific">Nocardia aurantia</name>
    <dbReference type="NCBI Taxonomy" id="2585199"/>
    <lineage>
        <taxon>Bacteria</taxon>
        <taxon>Bacillati</taxon>
        <taxon>Actinomycetota</taxon>
        <taxon>Actinomycetes</taxon>
        <taxon>Mycobacteriales</taxon>
        <taxon>Nocardiaceae</taxon>
        <taxon>Nocardia</taxon>
    </lineage>
</organism>
<comment type="caution">
    <text evidence="5">The sequence shown here is derived from an EMBL/GenBank/DDBJ whole genome shotgun (WGS) entry which is preliminary data.</text>
</comment>
<evidence type="ECO:0000313" key="6">
    <source>
        <dbReference type="Proteomes" id="UP000431401"/>
    </source>
</evidence>
<dbReference type="Gene3D" id="1.10.10.2840">
    <property type="entry name" value="PucR C-terminal helix-turn-helix domain"/>
    <property type="match status" value="1"/>
</dbReference>
<dbReference type="InterPro" id="IPR025736">
    <property type="entry name" value="PucR_C-HTH_dom"/>
</dbReference>
<feature type="domain" description="RsbT co-antagonist protein RsbRD N-terminal" evidence="3">
    <location>
        <begin position="22"/>
        <end position="157"/>
    </location>
</feature>
<name>A0A7K0DJM4_9NOCA</name>
<dbReference type="EMBL" id="WEGI01000003">
    <property type="protein sequence ID" value="MQY26010.1"/>
    <property type="molecule type" value="Genomic_DNA"/>
</dbReference>
<evidence type="ECO:0000259" key="3">
    <source>
        <dbReference type="Pfam" id="PF14361"/>
    </source>
</evidence>
<proteinExistence type="inferred from homology"/>
<evidence type="ECO:0000259" key="4">
    <source>
        <dbReference type="Pfam" id="PF17853"/>
    </source>
</evidence>
<dbReference type="Proteomes" id="UP000431401">
    <property type="component" value="Unassembled WGS sequence"/>
</dbReference>
<feature type="domain" description="PucR C-terminal helix-turn-helix" evidence="2">
    <location>
        <begin position="339"/>
        <end position="394"/>
    </location>
</feature>
<dbReference type="PANTHER" id="PTHR33744">
    <property type="entry name" value="CARBOHYDRATE DIACID REGULATOR"/>
    <property type="match status" value="1"/>
</dbReference>
<evidence type="ECO:0008006" key="7">
    <source>
        <dbReference type="Google" id="ProtNLM"/>
    </source>
</evidence>
<dbReference type="OrthoDB" id="3663486at2"/>
<evidence type="ECO:0000259" key="2">
    <source>
        <dbReference type="Pfam" id="PF13556"/>
    </source>
</evidence>
<sequence length="410" mass="44863">MDATTWLDDYARRMRRPERLEDLVRMADDRILAAVPELSADETFRHDLHASTRAHWRGLFAGLSREPFEPRPPAEAIDLARTIAGRGLDLAVLLASYRVGQRAVWQHITAYLDERIDDVALRSAVLVRFWDRTSLWLDTTVEALVGTYTREREQLQRGFLAIRLETVHDILDGVAVDVDAASNTLGYPLHHQHTAWVLWADDDLPAADVQRALEHTAAAVAAGIGAGGRLTVPSGARTLWCWSSTPGRAAAVIPDALSHARVHAATGTPAPGVAGFRRSHREALAAQTVAAAVPRPVTAYRDVELACLATGLGGSPAARELIRRELGPLAADDEPTVLLRGTLLRYLTLGGDARRAGERLSVHPNTVRYRVRRAEELLGRPVADRRAYIELALHILDAYGSVAAIPDRPG</sequence>
<dbReference type="Pfam" id="PF13556">
    <property type="entry name" value="HTH_30"/>
    <property type="match status" value="1"/>
</dbReference>
<dbReference type="AlphaFoldDB" id="A0A7K0DJM4"/>
<dbReference type="InterPro" id="IPR025751">
    <property type="entry name" value="RsbRD_N_dom"/>
</dbReference>
<keyword evidence="6" id="KW-1185">Reference proteome</keyword>
<dbReference type="InterPro" id="IPR051448">
    <property type="entry name" value="CdaR-like_regulators"/>
</dbReference>
<dbReference type="PANTHER" id="PTHR33744:SF1">
    <property type="entry name" value="DNA-BINDING TRANSCRIPTIONAL ACTIVATOR ADER"/>
    <property type="match status" value="1"/>
</dbReference>
<comment type="similarity">
    <text evidence="1">Belongs to the CdaR family.</text>
</comment>
<dbReference type="Pfam" id="PF17853">
    <property type="entry name" value="GGDEF_2"/>
    <property type="match status" value="1"/>
</dbReference>
<dbReference type="RefSeq" id="WP_153339861.1">
    <property type="nucleotide sequence ID" value="NZ_WEGI01000003.1"/>
</dbReference>
<protein>
    <recommendedName>
        <fullName evidence="7">PucR family transcriptional regulator</fullName>
    </recommendedName>
</protein>
<dbReference type="InterPro" id="IPR041522">
    <property type="entry name" value="CdaR_GGDEF"/>
</dbReference>
<dbReference type="Pfam" id="PF14361">
    <property type="entry name" value="RsbRD_N"/>
    <property type="match status" value="1"/>
</dbReference>
<reference evidence="5 6" key="1">
    <citation type="submission" date="2019-10" db="EMBL/GenBank/DDBJ databases">
        <title>Nocardia macrotermitis sp. nov. and Nocardia aurantia sp. nov., isolated from the gut of fungus growing-termite Macrotermes natalensis.</title>
        <authorList>
            <person name="Benndorf R."/>
            <person name="Schwitalla J."/>
            <person name="Martin K."/>
            <person name="De Beer W."/>
            <person name="Kaster A.-K."/>
            <person name="Vollmers J."/>
            <person name="Poulsen M."/>
            <person name="Beemelmanns C."/>
        </authorList>
    </citation>
    <scope>NUCLEOTIDE SEQUENCE [LARGE SCALE GENOMIC DNA]</scope>
    <source>
        <strain evidence="5 6">RB56</strain>
    </source>
</reference>
<gene>
    <name evidence="5" type="ORF">NRB56_15700</name>
</gene>